<comment type="caution">
    <text evidence="1">The sequence shown here is derived from an EMBL/GenBank/DDBJ whole genome shotgun (WGS) entry which is preliminary data.</text>
</comment>
<proteinExistence type="predicted"/>
<dbReference type="InterPro" id="IPR046270">
    <property type="entry name" value="DUF6303"/>
</dbReference>
<keyword evidence="2" id="KW-1185">Reference proteome</keyword>
<evidence type="ECO:0000313" key="2">
    <source>
        <dbReference type="Proteomes" id="UP001221150"/>
    </source>
</evidence>
<gene>
    <name evidence="1" type="ORF">P3H78_15380</name>
</gene>
<dbReference type="Pfam" id="PF19820">
    <property type="entry name" value="DUF6303"/>
    <property type="match status" value="1"/>
</dbReference>
<evidence type="ECO:0000313" key="1">
    <source>
        <dbReference type="EMBL" id="MDF3299987.1"/>
    </source>
</evidence>
<accession>A0ABT6A5R1</accession>
<dbReference type="EMBL" id="JARJBB010000006">
    <property type="protein sequence ID" value="MDF3299987.1"/>
    <property type="molecule type" value="Genomic_DNA"/>
</dbReference>
<dbReference type="RefSeq" id="WP_276109534.1">
    <property type="nucleotide sequence ID" value="NZ_JARJBB010000006.1"/>
</dbReference>
<protein>
    <submittedName>
        <fullName evidence="1">DUF6303 family protein</fullName>
    </submittedName>
</protein>
<dbReference type="Proteomes" id="UP001221150">
    <property type="component" value="Unassembled WGS sequence"/>
</dbReference>
<name>A0ABT6A5R1_9ACTN</name>
<organism evidence="1 2">
    <name type="scientific">Streptomyces tropicalis</name>
    <dbReference type="NCBI Taxonomy" id="3034234"/>
    <lineage>
        <taxon>Bacteria</taxon>
        <taxon>Bacillati</taxon>
        <taxon>Actinomycetota</taxon>
        <taxon>Actinomycetes</taxon>
        <taxon>Kitasatosporales</taxon>
        <taxon>Streptomycetaceae</taxon>
        <taxon>Streptomyces</taxon>
    </lineage>
</organism>
<sequence length="95" mass="10748">MPKEFTAQIAVRRGCGRWRLYVALLNTTAPWPERMFNRTVPTFTQRTEALSALGYEPVPDATWTWEEHGETHGDPSSPVFLFASIRVRSRAGVVA</sequence>
<reference evidence="1 2" key="1">
    <citation type="submission" date="2023-03" db="EMBL/GenBank/DDBJ databases">
        <title>Draft genome sequence of Streptomyces sp. K1PA1 isolated from peat swamp forest in Thailand.</title>
        <authorList>
            <person name="Klaysubun C."/>
            <person name="Duangmal K."/>
        </authorList>
    </citation>
    <scope>NUCLEOTIDE SEQUENCE [LARGE SCALE GENOMIC DNA]</scope>
    <source>
        <strain evidence="1 2">K1PA1</strain>
    </source>
</reference>